<dbReference type="Proteomes" id="UP001595926">
    <property type="component" value="Unassembled WGS sequence"/>
</dbReference>
<keyword evidence="3" id="KW-1185">Reference proteome</keyword>
<dbReference type="RefSeq" id="WP_119330780.1">
    <property type="nucleotide sequence ID" value="NZ_JBHSJH010000001.1"/>
</dbReference>
<evidence type="ECO:0000313" key="3">
    <source>
        <dbReference type="Proteomes" id="UP001595926"/>
    </source>
</evidence>
<accession>A0ABV9T8M0</accession>
<comment type="caution">
    <text evidence="2">The sequence shown here is derived from an EMBL/GenBank/DDBJ whole genome shotgun (WGS) entry which is preliminary data.</text>
</comment>
<name>A0ABV9T8M0_9GAMM</name>
<sequence>MLKENEQKKNSKQYITPEYSNDLLLSIHRTNIKGAILSILWTAGPVTVIAIIVGYYIGYGNLVPYTTIIYFSVYVFLVGMVGFLTKILLDASKYRKDKQSEENLLYLIEESYEKLFMAKKLNLEASEGIYRNEKIATHLLSKSHPTDNEIFYAFNLYFNKDIAEFAKTLQLYRDNSFPIDTAYYRSRFISSFKLINNSNDFSEDLKILFLKYIQGKQITLANGVERKIGFLNKIYKSSGDNNLFDLIDASDAIQLFIELLAGREFFYFKAIPKFESAKQNDLFQSIENLRVKLTNKYDFTYSLYQQHYDLIETDMPQIKESDDISYNLSLIQQNTKCINLKNFDEAIKSELLGLKNKIKQNTLIIKLLNKRLKYLLKRWDEIQVKEDFSEKISFKVASISLEPIEKNRIAHELSKYLELSYLLNSKEDKVKAYASQIVSLLSKPLSLKNTSILRALEISKAANISSIGLTYSSKQKLDSTYNYCRAVKMDIESLERRFKRATINYYS</sequence>
<organism evidence="2 3">
    <name type="scientific">Pseudofrancisella aestuarii</name>
    <dbReference type="NCBI Taxonomy" id="2670347"/>
    <lineage>
        <taxon>Bacteria</taxon>
        <taxon>Pseudomonadati</taxon>
        <taxon>Pseudomonadota</taxon>
        <taxon>Gammaproteobacteria</taxon>
        <taxon>Thiotrichales</taxon>
        <taxon>Francisellaceae</taxon>
        <taxon>Pseudofrancisella</taxon>
    </lineage>
</organism>
<dbReference type="EMBL" id="JBHSJH010000001">
    <property type="protein sequence ID" value="MFC4891473.1"/>
    <property type="molecule type" value="Genomic_DNA"/>
</dbReference>
<keyword evidence="1" id="KW-1133">Transmembrane helix</keyword>
<feature type="transmembrane region" description="Helical" evidence="1">
    <location>
        <begin position="69"/>
        <end position="89"/>
    </location>
</feature>
<keyword evidence="1" id="KW-0812">Transmembrane</keyword>
<reference evidence="3" key="1">
    <citation type="journal article" date="2019" name="Int. J. Syst. Evol. Microbiol.">
        <title>The Global Catalogue of Microorganisms (GCM) 10K type strain sequencing project: providing services to taxonomists for standard genome sequencing and annotation.</title>
        <authorList>
            <consortium name="The Broad Institute Genomics Platform"/>
            <consortium name="The Broad Institute Genome Sequencing Center for Infectious Disease"/>
            <person name="Wu L."/>
            <person name="Ma J."/>
        </authorList>
    </citation>
    <scope>NUCLEOTIDE SEQUENCE [LARGE SCALE GENOMIC DNA]</scope>
    <source>
        <strain evidence="3">CGMCC 1.13718</strain>
    </source>
</reference>
<feature type="transmembrane region" description="Helical" evidence="1">
    <location>
        <begin position="35"/>
        <end position="57"/>
    </location>
</feature>
<keyword evidence="1" id="KW-0472">Membrane</keyword>
<gene>
    <name evidence="2" type="ORF">ACFPDQ_00240</name>
</gene>
<evidence type="ECO:0000256" key="1">
    <source>
        <dbReference type="SAM" id="Phobius"/>
    </source>
</evidence>
<proteinExistence type="predicted"/>
<protein>
    <submittedName>
        <fullName evidence="2">Uncharacterized protein</fullName>
    </submittedName>
</protein>
<evidence type="ECO:0000313" key="2">
    <source>
        <dbReference type="EMBL" id="MFC4891473.1"/>
    </source>
</evidence>